<dbReference type="CDD" id="cd06850">
    <property type="entry name" value="biotinyl_domain"/>
    <property type="match status" value="1"/>
</dbReference>
<organism evidence="3 4">
    <name type="scientific">Anaeromonas frigoriresistens</name>
    <dbReference type="NCBI Taxonomy" id="2683708"/>
    <lineage>
        <taxon>Bacteria</taxon>
        <taxon>Bacillati</taxon>
        <taxon>Bacillota</taxon>
        <taxon>Tissierellia</taxon>
        <taxon>Tissierellales</taxon>
        <taxon>Thermohalobacteraceae</taxon>
        <taxon>Anaeromonas</taxon>
    </lineage>
</organism>
<dbReference type="AlphaFoldDB" id="A0A942V1S1"/>
<dbReference type="Proteomes" id="UP000724672">
    <property type="component" value="Unassembled WGS sequence"/>
</dbReference>
<dbReference type="RefSeq" id="WP_203366333.1">
    <property type="nucleotide sequence ID" value="NZ_WSFT01000031.1"/>
</dbReference>
<keyword evidence="4" id="KW-1185">Reference proteome</keyword>
<dbReference type="Pfam" id="PF00364">
    <property type="entry name" value="Biotin_lipoyl"/>
    <property type="match status" value="1"/>
</dbReference>
<accession>A0A942V1S1</accession>
<dbReference type="PANTHER" id="PTHR45266">
    <property type="entry name" value="OXALOACETATE DECARBOXYLASE ALPHA CHAIN"/>
    <property type="match status" value="1"/>
</dbReference>
<reference evidence="3" key="1">
    <citation type="submission" date="2019-12" db="EMBL/GenBank/DDBJ databases">
        <title>Clostridiaceae gen. nov. sp. nov., isolated from sediment in Xinjiang, China.</title>
        <authorList>
            <person name="Zhang R."/>
        </authorList>
    </citation>
    <scope>NUCLEOTIDE SEQUENCE</scope>
    <source>
        <strain evidence="3">D2Q-11</strain>
    </source>
</reference>
<dbReference type="InterPro" id="IPR001882">
    <property type="entry name" value="Biotin_BS"/>
</dbReference>
<dbReference type="Gene3D" id="2.40.50.100">
    <property type="match status" value="1"/>
</dbReference>
<keyword evidence="1" id="KW-0092">Biotin</keyword>
<sequence>MNSKTYHIKLNGKVYELEIEEVAAGAKAPSLAATPVKKEEVKEENVSETVVTAGGQDVEAPMPGTIFDIAVNVGDIVKNGQTLVVLEAMKMENEIVAPVDGKITAINVSKGQNVNLGDSIIQIG</sequence>
<dbReference type="FunFam" id="2.40.50.100:FF:000003">
    <property type="entry name" value="Acetyl-CoA carboxylase biotin carboxyl carrier protein"/>
    <property type="match status" value="1"/>
</dbReference>
<evidence type="ECO:0000313" key="4">
    <source>
        <dbReference type="Proteomes" id="UP000724672"/>
    </source>
</evidence>
<dbReference type="PROSITE" id="PS50968">
    <property type="entry name" value="BIOTINYL_LIPOYL"/>
    <property type="match status" value="1"/>
</dbReference>
<name>A0A942V1S1_9FIRM</name>
<proteinExistence type="predicted"/>
<comment type="caution">
    <text evidence="3">The sequence shown here is derived from an EMBL/GenBank/DDBJ whole genome shotgun (WGS) entry which is preliminary data.</text>
</comment>
<evidence type="ECO:0000259" key="2">
    <source>
        <dbReference type="PROSITE" id="PS50968"/>
    </source>
</evidence>
<dbReference type="EMBL" id="WSFT01000031">
    <property type="protein sequence ID" value="MBS4538412.1"/>
    <property type="molecule type" value="Genomic_DNA"/>
</dbReference>
<dbReference type="PROSITE" id="PS00188">
    <property type="entry name" value="BIOTIN"/>
    <property type="match status" value="1"/>
</dbReference>
<dbReference type="InterPro" id="IPR000089">
    <property type="entry name" value="Biotin_lipoyl"/>
</dbReference>
<dbReference type="SUPFAM" id="SSF51230">
    <property type="entry name" value="Single hybrid motif"/>
    <property type="match status" value="1"/>
</dbReference>
<dbReference type="InterPro" id="IPR050709">
    <property type="entry name" value="Biotin_Carboxyl_Carrier/Decarb"/>
</dbReference>
<protein>
    <submittedName>
        <fullName evidence="3">Biotin/lipoyl-binding protein</fullName>
    </submittedName>
</protein>
<dbReference type="InterPro" id="IPR011053">
    <property type="entry name" value="Single_hybrid_motif"/>
</dbReference>
<feature type="domain" description="Lipoyl-binding" evidence="2">
    <location>
        <begin position="47"/>
        <end position="124"/>
    </location>
</feature>
<evidence type="ECO:0000256" key="1">
    <source>
        <dbReference type="ARBA" id="ARBA00023267"/>
    </source>
</evidence>
<gene>
    <name evidence="3" type="ORF">GOQ27_08040</name>
</gene>
<evidence type="ECO:0000313" key="3">
    <source>
        <dbReference type="EMBL" id="MBS4538412.1"/>
    </source>
</evidence>
<dbReference type="PANTHER" id="PTHR45266:SF3">
    <property type="entry name" value="OXALOACETATE DECARBOXYLASE ALPHA CHAIN"/>
    <property type="match status" value="1"/>
</dbReference>